<dbReference type="GeneID" id="20819797"/>
<name>W4FEZ9_APHAT</name>
<accession>W4FEZ9</accession>
<dbReference type="RefSeq" id="XP_009845046.1">
    <property type="nucleotide sequence ID" value="XM_009846744.1"/>
</dbReference>
<proteinExistence type="predicted"/>
<dbReference type="AlphaFoldDB" id="W4FEZ9"/>
<organism evidence="1">
    <name type="scientific">Aphanomyces astaci</name>
    <name type="common">Crayfish plague agent</name>
    <dbReference type="NCBI Taxonomy" id="112090"/>
    <lineage>
        <taxon>Eukaryota</taxon>
        <taxon>Sar</taxon>
        <taxon>Stramenopiles</taxon>
        <taxon>Oomycota</taxon>
        <taxon>Saprolegniomycetes</taxon>
        <taxon>Saprolegniales</taxon>
        <taxon>Verrucalvaceae</taxon>
        <taxon>Aphanomyces</taxon>
    </lineage>
</organism>
<protein>
    <submittedName>
        <fullName evidence="1">Uncharacterized protein</fullName>
    </submittedName>
</protein>
<evidence type="ECO:0000313" key="1">
    <source>
        <dbReference type="EMBL" id="ETV65464.1"/>
    </source>
</evidence>
<dbReference type="EMBL" id="KI913233">
    <property type="protein sequence ID" value="ETV65464.1"/>
    <property type="molecule type" value="Genomic_DNA"/>
</dbReference>
<sequence>MPNQTYAYQSVQRHRNPRLHVNAVWLGPSTSWMNLDPHRAQCGMARTGPSVASCVIFVYHEGGGAMYSESLSKSPSVSKNQIIADCMERGHGLRESTFAVNHHRVKSELPSVGQSAVYTAYQRLRPVVTTISPIKQGYSDVGSAWAIARLAWTKQLASSSTGLV</sequence>
<gene>
    <name evidence="1" type="ORF">H257_17801</name>
</gene>
<reference evidence="1" key="1">
    <citation type="submission" date="2013-12" db="EMBL/GenBank/DDBJ databases">
        <title>The Genome Sequence of Aphanomyces astaci APO3.</title>
        <authorList>
            <consortium name="The Broad Institute Genomics Platform"/>
            <person name="Russ C."/>
            <person name="Tyler B."/>
            <person name="van West P."/>
            <person name="Dieguez-Uribeondo J."/>
            <person name="Young S.K."/>
            <person name="Zeng Q."/>
            <person name="Gargeya S."/>
            <person name="Fitzgerald M."/>
            <person name="Abouelleil A."/>
            <person name="Alvarado L."/>
            <person name="Chapman S.B."/>
            <person name="Gainer-Dewar J."/>
            <person name="Goldberg J."/>
            <person name="Griggs A."/>
            <person name="Gujja S."/>
            <person name="Hansen M."/>
            <person name="Howarth C."/>
            <person name="Imamovic A."/>
            <person name="Ireland A."/>
            <person name="Larimer J."/>
            <person name="McCowan C."/>
            <person name="Murphy C."/>
            <person name="Pearson M."/>
            <person name="Poon T.W."/>
            <person name="Priest M."/>
            <person name="Roberts A."/>
            <person name="Saif S."/>
            <person name="Shea T."/>
            <person name="Sykes S."/>
            <person name="Wortman J."/>
            <person name="Nusbaum C."/>
            <person name="Birren B."/>
        </authorList>
    </citation>
    <scope>NUCLEOTIDE SEQUENCE [LARGE SCALE GENOMIC DNA]</scope>
    <source>
        <strain evidence="1">APO3</strain>
    </source>
</reference>
<dbReference type="VEuPathDB" id="FungiDB:H257_17801"/>